<evidence type="ECO:0000313" key="3">
    <source>
        <dbReference type="Proteomes" id="UP000006727"/>
    </source>
</evidence>
<reference evidence="1 3" key="2">
    <citation type="journal article" date="2018" name="Plant J.">
        <title>The Physcomitrella patens chromosome-scale assembly reveals moss genome structure and evolution.</title>
        <authorList>
            <person name="Lang D."/>
            <person name="Ullrich K.K."/>
            <person name="Murat F."/>
            <person name="Fuchs J."/>
            <person name="Jenkins J."/>
            <person name="Haas F.B."/>
            <person name="Piednoel M."/>
            <person name="Gundlach H."/>
            <person name="Van Bel M."/>
            <person name="Meyberg R."/>
            <person name="Vives C."/>
            <person name="Morata J."/>
            <person name="Symeonidi A."/>
            <person name="Hiss M."/>
            <person name="Muchero W."/>
            <person name="Kamisugi Y."/>
            <person name="Saleh O."/>
            <person name="Blanc G."/>
            <person name="Decker E.L."/>
            <person name="van Gessel N."/>
            <person name="Grimwood J."/>
            <person name="Hayes R.D."/>
            <person name="Graham S.W."/>
            <person name="Gunter L.E."/>
            <person name="McDaniel S.F."/>
            <person name="Hoernstein S.N.W."/>
            <person name="Larsson A."/>
            <person name="Li F.W."/>
            <person name="Perroud P.F."/>
            <person name="Phillips J."/>
            <person name="Ranjan P."/>
            <person name="Rokshar D.S."/>
            <person name="Rothfels C.J."/>
            <person name="Schneider L."/>
            <person name="Shu S."/>
            <person name="Stevenson D.W."/>
            <person name="Thummler F."/>
            <person name="Tillich M."/>
            <person name="Villarreal Aguilar J.C."/>
            <person name="Widiez T."/>
            <person name="Wong G.K."/>
            <person name="Wymore A."/>
            <person name="Zhang Y."/>
            <person name="Zimmer A.D."/>
            <person name="Quatrano R.S."/>
            <person name="Mayer K.F.X."/>
            <person name="Goodstein D."/>
            <person name="Casacuberta J.M."/>
            <person name="Vandepoele K."/>
            <person name="Reski R."/>
            <person name="Cuming A.C."/>
            <person name="Tuskan G.A."/>
            <person name="Maumus F."/>
            <person name="Salse J."/>
            <person name="Schmutz J."/>
            <person name="Rensing S.A."/>
        </authorList>
    </citation>
    <scope>NUCLEOTIDE SEQUENCE [LARGE SCALE GENOMIC DNA]</scope>
    <source>
        <strain evidence="2 3">cv. Gransden 2004</strain>
    </source>
</reference>
<dbReference type="GeneID" id="112274022"/>
<dbReference type="EnsemblPlants" id="Pp3c21_8110V3.2">
    <property type="protein sequence ID" value="Pp3c21_8110V3.2"/>
    <property type="gene ID" value="Pp3c21_8110"/>
</dbReference>
<dbReference type="PaxDb" id="3218-PP1S441_12V6.1"/>
<dbReference type="Gramene" id="Pp3c21_8110V3.2">
    <property type="protein sequence ID" value="Pp3c21_8110V3.2"/>
    <property type="gene ID" value="Pp3c21_8110"/>
</dbReference>
<dbReference type="Gramene" id="Pp3c21_8110V3.1">
    <property type="protein sequence ID" value="Pp3c21_8110V3.1"/>
    <property type="gene ID" value="Pp3c21_8110"/>
</dbReference>
<accession>A0A2K1IR43</accession>
<dbReference type="EMBL" id="ABEU02000021">
    <property type="protein sequence ID" value="PNR31750.1"/>
    <property type="molecule type" value="Genomic_DNA"/>
</dbReference>
<name>A0A2K1IR43_PHYPA</name>
<proteinExistence type="predicted"/>
<keyword evidence="3" id="KW-1185">Reference proteome</keyword>
<dbReference type="OrthoDB" id="2013942at2759"/>
<evidence type="ECO:0000313" key="2">
    <source>
        <dbReference type="EnsemblPlants" id="Pp3c21_8110V3.1"/>
    </source>
</evidence>
<dbReference type="STRING" id="3218.A0A2K1IR43"/>
<organism evidence="1">
    <name type="scientific">Physcomitrium patens</name>
    <name type="common">Spreading-leaved earth moss</name>
    <name type="synonym">Physcomitrella patens</name>
    <dbReference type="NCBI Taxonomy" id="3218"/>
    <lineage>
        <taxon>Eukaryota</taxon>
        <taxon>Viridiplantae</taxon>
        <taxon>Streptophyta</taxon>
        <taxon>Embryophyta</taxon>
        <taxon>Bryophyta</taxon>
        <taxon>Bryophytina</taxon>
        <taxon>Bryopsida</taxon>
        <taxon>Funariidae</taxon>
        <taxon>Funariales</taxon>
        <taxon>Funariaceae</taxon>
        <taxon>Physcomitrium</taxon>
    </lineage>
</organism>
<dbReference type="RefSeq" id="XP_024358921.1">
    <property type="nucleotide sequence ID" value="XM_024503153.2"/>
</dbReference>
<reference evidence="1 3" key="1">
    <citation type="journal article" date="2008" name="Science">
        <title>The Physcomitrella genome reveals evolutionary insights into the conquest of land by plants.</title>
        <authorList>
            <person name="Rensing S."/>
            <person name="Lang D."/>
            <person name="Zimmer A."/>
            <person name="Terry A."/>
            <person name="Salamov A."/>
            <person name="Shapiro H."/>
            <person name="Nishiyama T."/>
            <person name="Perroud P.-F."/>
            <person name="Lindquist E."/>
            <person name="Kamisugi Y."/>
            <person name="Tanahashi T."/>
            <person name="Sakakibara K."/>
            <person name="Fujita T."/>
            <person name="Oishi K."/>
            <person name="Shin-I T."/>
            <person name="Kuroki Y."/>
            <person name="Toyoda A."/>
            <person name="Suzuki Y."/>
            <person name="Hashimoto A."/>
            <person name="Yamaguchi K."/>
            <person name="Sugano A."/>
            <person name="Kohara Y."/>
            <person name="Fujiyama A."/>
            <person name="Anterola A."/>
            <person name="Aoki S."/>
            <person name="Ashton N."/>
            <person name="Barbazuk W.B."/>
            <person name="Barker E."/>
            <person name="Bennetzen J."/>
            <person name="Bezanilla M."/>
            <person name="Blankenship R."/>
            <person name="Cho S.H."/>
            <person name="Dutcher S."/>
            <person name="Estelle M."/>
            <person name="Fawcett J.A."/>
            <person name="Gundlach H."/>
            <person name="Hanada K."/>
            <person name="Heyl A."/>
            <person name="Hicks K.A."/>
            <person name="Hugh J."/>
            <person name="Lohr M."/>
            <person name="Mayer K."/>
            <person name="Melkozernov A."/>
            <person name="Murata T."/>
            <person name="Nelson D."/>
            <person name="Pils B."/>
            <person name="Prigge M."/>
            <person name="Reiss B."/>
            <person name="Renner T."/>
            <person name="Rombauts S."/>
            <person name="Rushton P."/>
            <person name="Sanderfoot A."/>
            <person name="Schween G."/>
            <person name="Shiu S.-H."/>
            <person name="Stueber K."/>
            <person name="Theodoulou F.L."/>
            <person name="Tu H."/>
            <person name="Van de Peer Y."/>
            <person name="Verrier P.J."/>
            <person name="Waters E."/>
            <person name="Wood A."/>
            <person name="Yang L."/>
            <person name="Cove D."/>
            <person name="Cuming A."/>
            <person name="Hasebe M."/>
            <person name="Lucas S."/>
            <person name="Mishler D.B."/>
            <person name="Reski R."/>
            <person name="Grigoriev I."/>
            <person name="Quatrano R.S."/>
            <person name="Boore J.L."/>
        </authorList>
    </citation>
    <scope>NUCLEOTIDE SEQUENCE [LARGE SCALE GENOMIC DNA]</scope>
    <source>
        <strain evidence="2 3">cv. Gransden 2004</strain>
    </source>
</reference>
<dbReference type="EnsemblPlants" id="Pp3c21_8110V3.1">
    <property type="protein sequence ID" value="Pp3c21_8110V3.1"/>
    <property type="gene ID" value="Pp3c21_8110"/>
</dbReference>
<gene>
    <name evidence="2" type="primary">LOC112274022</name>
    <name evidence="1" type="ORF">PHYPA_025873</name>
</gene>
<dbReference type="Proteomes" id="UP000006727">
    <property type="component" value="Chromosome 21"/>
</dbReference>
<protein>
    <submittedName>
        <fullName evidence="1 2">Uncharacterized protein</fullName>
    </submittedName>
</protein>
<sequence>MALNPPRQGLLFINLSKQAQIIVSCILVQSPTTCEIVLHLKLHCFFCIHCLTAMASIQHGMSAALSIAAMVLLLLFAGAADATACPKGYKDCDKNYKSNKCETNTLSDINNCGDCGAKCPVYPYATSTCREGKCVFTCKAGWKNCNNKWSDGCETDVGKDINNCGGCGTKCNLNVPWATTKCNNCKCENTCKAGWKDCNKDLKDGCEVDVGKDVNNCGACGTKCKTVPNASTKCSNHKCMYTCNFGWKNCNNDWTDGCETEVSRNINNCGGCGSKCNSVVPYTSTKCSNQKCEYTCKAGWKDCNGDMKDGCETDVGKDLNNCGGCGKKCNDVPNASTKCSNYKCEYTCNDGWANCNGDWTDGCEIDVTMDVDNCGSCGAKCNNVPYSNATCSDQTCVYTCEEGWGNCNDDWEDGCEADLGNDIDNCGACSTVCEKPKFFGGEAKCSDGSCDKRWCIKGMKFSDEKKCCVEDWWPFGLGHGDK</sequence>
<evidence type="ECO:0000313" key="1">
    <source>
        <dbReference type="EMBL" id="PNR31750.1"/>
    </source>
</evidence>
<reference evidence="2" key="3">
    <citation type="submission" date="2020-12" db="UniProtKB">
        <authorList>
            <consortium name="EnsemblPlants"/>
        </authorList>
    </citation>
    <scope>IDENTIFICATION</scope>
</reference>
<dbReference type="OMA" id="QDWGACT"/>
<dbReference type="AlphaFoldDB" id="A0A2K1IR43"/>